<protein>
    <submittedName>
        <fullName evidence="2">Plasmid pRiA4b ORF-3 family protein</fullName>
    </submittedName>
</protein>
<gene>
    <name evidence="2" type="ORF">ACFPYN_05245</name>
</gene>
<accession>A0ABW1L565</accession>
<feature type="domain" description="Plasmid pRiA4b Orf3-like" evidence="1">
    <location>
        <begin position="2"/>
        <end position="203"/>
    </location>
</feature>
<dbReference type="PANTHER" id="PTHR41878">
    <property type="entry name" value="LEXA REPRESSOR-RELATED"/>
    <property type="match status" value="1"/>
</dbReference>
<dbReference type="SUPFAM" id="SSF159941">
    <property type="entry name" value="MM3350-like"/>
    <property type="match status" value="1"/>
</dbReference>
<dbReference type="RefSeq" id="WP_377732959.1">
    <property type="nucleotide sequence ID" value="NZ_JBHSRI010000004.1"/>
</dbReference>
<dbReference type="Gene3D" id="3.10.290.30">
    <property type="entry name" value="MM3350-like"/>
    <property type="match status" value="1"/>
</dbReference>
<comment type="caution">
    <text evidence="2">The sequence shown here is derived from an EMBL/GenBank/DDBJ whole genome shotgun (WGS) entry which is preliminary data.</text>
</comment>
<name>A0ABW1L565_9BACL</name>
<evidence type="ECO:0000313" key="2">
    <source>
        <dbReference type="EMBL" id="MFC6038859.1"/>
    </source>
</evidence>
<evidence type="ECO:0000313" key="3">
    <source>
        <dbReference type="Proteomes" id="UP001596170"/>
    </source>
</evidence>
<dbReference type="PANTHER" id="PTHR41878:SF1">
    <property type="entry name" value="TNPR PROTEIN"/>
    <property type="match status" value="1"/>
</dbReference>
<dbReference type="Proteomes" id="UP001596170">
    <property type="component" value="Unassembled WGS sequence"/>
</dbReference>
<organism evidence="2 3">
    <name type="scientific">Paenisporosarcina macmurdoensis</name>
    <dbReference type="NCBI Taxonomy" id="212659"/>
    <lineage>
        <taxon>Bacteria</taxon>
        <taxon>Bacillati</taxon>
        <taxon>Bacillota</taxon>
        <taxon>Bacilli</taxon>
        <taxon>Bacillales</taxon>
        <taxon>Caryophanaceae</taxon>
        <taxon>Paenisporosarcina</taxon>
    </lineage>
</organism>
<evidence type="ECO:0000259" key="1">
    <source>
        <dbReference type="Pfam" id="PF07929"/>
    </source>
</evidence>
<dbReference type="EMBL" id="JBHSRI010000004">
    <property type="protein sequence ID" value="MFC6038859.1"/>
    <property type="molecule type" value="Genomic_DNA"/>
</dbReference>
<sequence>MKAYQFLITLDHVQPKVWRRVIVPATHDFYDLHSVIQTAVGWTNSHLFNFLIEDSINNRTIELVADEESVAENFEMVQHYMKNPPEEGSYAEKMYKRMIRKQLLLARDVDLTQHVNESPEFRYMYDFGDGWDHEVVLEKVIDDFDFDYPQVLEGKGTCPPEDVGGPPGYDEFKRVIKDKEDPEHTSMKSWAKSQGYQKFNLSKVNEHLKEEWEVICE</sequence>
<reference evidence="3" key="1">
    <citation type="journal article" date="2019" name="Int. J. Syst. Evol. Microbiol.">
        <title>The Global Catalogue of Microorganisms (GCM) 10K type strain sequencing project: providing services to taxonomists for standard genome sequencing and annotation.</title>
        <authorList>
            <consortium name="The Broad Institute Genomics Platform"/>
            <consortium name="The Broad Institute Genome Sequencing Center for Infectious Disease"/>
            <person name="Wu L."/>
            <person name="Ma J."/>
        </authorList>
    </citation>
    <scope>NUCLEOTIDE SEQUENCE [LARGE SCALE GENOMIC DNA]</scope>
    <source>
        <strain evidence="3">CCUG 54527</strain>
    </source>
</reference>
<dbReference type="InterPro" id="IPR024047">
    <property type="entry name" value="MM3350-like_sf"/>
</dbReference>
<dbReference type="Pfam" id="PF07929">
    <property type="entry name" value="PRiA4_ORF3"/>
    <property type="match status" value="1"/>
</dbReference>
<dbReference type="InterPro" id="IPR012912">
    <property type="entry name" value="Plasmid_pRiA4b_Orf3-like"/>
</dbReference>
<proteinExistence type="predicted"/>
<keyword evidence="3" id="KW-1185">Reference proteome</keyword>